<dbReference type="EMBL" id="JACPRF010000085">
    <property type="protein sequence ID" value="MBI2875796.1"/>
    <property type="molecule type" value="Genomic_DNA"/>
</dbReference>
<dbReference type="InterPro" id="IPR045944">
    <property type="entry name" value="DUF6364"/>
</dbReference>
<dbReference type="AlphaFoldDB" id="A0A932CMP9"/>
<proteinExistence type="predicted"/>
<protein>
    <submittedName>
        <fullName evidence="1">Antitoxin</fullName>
    </submittedName>
</protein>
<accession>A0A932CMP9</accession>
<name>A0A932CMP9_UNCTE</name>
<reference evidence="1" key="1">
    <citation type="submission" date="2020-07" db="EMBL/GenBank/DDBJ databases">
        <title>Huge and variable diversity of episymbiotic CPR bacteria and DPANN archaea in groundwater ecosystems.</title>
        <authorList>
            <person name="He C.Y."/>
            <person name="Keren R."/>
            <person name="Whittaker M."/>
            <person name="Farag I.F."/>
            <person name="Doudna J."/>
            <person name="Cate J.H.D."/>
            <person name="Banfield J.F."/>
        </authorList>
    </citation>
    <scope>NUCLEOTIDE SEQUENCE</scope>
    <source>
        <strain evidence="1">NC_groundwater_672_Ag_B-0.1um_62_36</strain>
    </source>
</reference>
<comment type="caution">
    <text evidence="1">The sequence shown here is derived from an EMBL/GenBank/DDBJ whole genome shotgun (WGS) entry which is preliminary data.</text>
</comment>
<evidence type="ECO:0000313" key="1">
    <source>
        <dbReference type="EMBL" id="MBI2875796.1"/>
    </source>
</evidence>
<dbReference type="Proteomes" id="UP000769766">
    <property type="component" value="Unassembled WGS sequence"/>
</dbReference>
<organism evidence="1 2">
    <name type="scientific">Tectimicrobiota bacterium</name>
    <dbReference type="NCBI Taxonomy" id="2528274"/>
    <lineage>
        <taxon>Bacteria</taxon>
        <taxon>Pseudomonadati</taxon>
        <taxon>Nitrospinota/Tectimicrobiota group</taxon>
        <taxon>Candidatus Tectimicrobiota</taxon>
    </lineage>
</organism>
<sequence>MQTKLTLRIDENLVEFGKHWARTRGKSLSQLVADYLSFLTTLPKNEEELPPRTWGLLGIARGVDEEDYYRYLEEK</sequence>
<dbReference type="Pfam" id="PF19891">
    <property type="entry name" value="DUF6364"/>
    <property type="match status" value="1"/>
</dbReference>
<evidence type="ECO:0000313" key="2">
    <source>
        <dbReference type="Proteomes" id="UP000769766"/>
    </source>
</evidence>
<gene>
    <name evidence="1" type="ORF">HYY20_02820</name>
</gene>